<dbReference type="InterPro" id="IPR039426">
    <property type="entry name" value="TonB-dep_rcpt-like"/>
</dbReference>
<keyword evidence="6 11" id="KW-0798">TonB box</keyword>
<dbReference type="EMBL" id="RXFQ01000009">
    <property type="protein sequence ID" value="RSZ34544.1"/>
    <property type="molecule type" value="Genomic_DNA"/>
</dbReference>
<dbReference type="RefSeq" id="WP_125965663.1">
    <property type="nucleotide sequence ID" value="NZ_RXFQ01000009.1"/>
</dbReference>
<evidence type="ECO:0000256" key="9">
    <source>
        <dbReference type="ARBA" id="ARBA00023237"/>
    </source>
</evidence>
<keyword evidence="8 15" id="KW-0675">Receptor</keyword>
<proteinExistence type="inferred from homology"/>
<evidence type="ECO:0000256" key="1">
    <source>
        <dbReference type="ARBA" id="ARBA00004571"/>
    </source>
</evidence>
<protein>
    <submittedName>
        <fullName evidence="15">TonB-dependent siderophore receptor</fullName>
    </submittedName>
</protein>
<name>A0ABY0A5B3_9BURK</name>
<evidence type="ECO:0000256" key="12">
    <source>
        <dbReference type="SAM" id="SignalP"/>
    </source>
</evidence>
<organism evidence="15 16">
    <name type="scientific">Variovorax beijingensis</name>
    <dbReference type="NCBI Taxonomy" id="2496117"/>
    <lineage>
        <taxon>Bacteria</taxon>
        <taxon>Pseudomonadati</taxon>
        <taxon>Pseudomonadota</taxon>
        <taxon>Betaproteobacteria</taxon>
        <taxon>Burkholderiales</taxon>
        <taxon>Comamonadaceae</taxon>
        <taxon>Variovorax</taxon>
    </lineage>
</organism>
<evidence type="ECO:0000256" key="3">
    <source>
        <dbReference type="ARBA" id="ARBA00022448"/>
    </source>
</evidence>
<evidence type="ECO:0000256" key="5">
    <source>
        <dbReference type="ARBA" id="ARBA00022692"/>
    </source>
</evidence>
<feature type="signal peptide" evidence="12">
    <location>
        <begin position="1"/>
        <end position="35"/>
    </location>
</feature>
<dbReference type="Gene3D" id="2.170.130.10">
    <property type="entry name" value="TonB-dependent receptor, plug domain"/>
    <property type="match status" value="1"/>
</dbReference>
<dbReference type="InterPro" id="IPR036942">
    <property type="entry name" value="Beta-barrel_TonB_sf"/>
</dbReference>
<evidence type="ECO:0000256" key="4">
    <source>
        <dbReference type="ARBA" id="ARBA00022452"/>
    </source>
</evidence>
<keyword evidence="12" id="KW-0732">Signal</keyword>
<comment type="subcellular location">
    <subcellularLocation>
        <location evidence="1 10">Cell outer membrane</location>
        <topology evidence="1 10">Multi-pass membrane protein</topology>
    </subcellularLocation>
</comment>
<keyword evidence="5 10" id="KW-0812">Transmembrane</keyword>
<gene>
    <name evidence="15" type="ORF">EJO66_16870</name>
</gene>
<evidence type="ECO:0000259" key="13">
    <source>
        <dbReference type="Pfam" id="PF00593"/>
    </source>
</evidence>
<keyword evidence="4 10" id="KW-1134">Transmembrane beta strand</keyword>
<dbReference type="InterPro" id="IPR037066">
    <property type="entry name" value="Plug_dom_sf"/>
</dbReference>
<comment type="caution">
    <text evidence="15">The sequence shown here is derived from an EMBL/GenBank/DDBJ whole genome shotgun (WGS) entry which is preliminary data.</text>
</comment>
<reference evidence="15 16" key="1">
    <citation type="submission" date="2018-12" db="EMBL/GenBank/DDBJ databases">
        <title>The genome sequences of strain 502.</title>
        <authorList>
            <person name="Gao J."/>
            <person name="Sun J."/>
        </authorList>
    </citation>
    <scope>NUCLEOTIDE SEQUENCE [LARGE SCALE GENOMIC DNA]</scope>
    <source>
        <strain evidence="15 16">502</strain>
    </source>
</reference>
<feature type="domain" description="TonB-dependent receptor plug" evidence="14">
    <location>
        <begin position="65"/>
        <end position="163"/>
    </location>
</feature>
<dbReference type="NCBIfam" id="TIGR01783">
    <property type="entry name" value="TonB-siderophor"/>
    <property type="match status" value="1"/>
</dbReference>
<comment type="similarity">
    <text evidence="2 10 11">Belongs to the TonB-dependent receptor family.</text>
</comment>
<keyword evidence="9 10" id="KW-0998">Cell outer membrane</keyword>
<keyword evidence="3 10" id="KW-0813">Transport</keyword>
<dbReference type="PANTHER" id="PTHR32552:SF83">
    <property type="entry name" value="BLR3904 PROTEIN"/>
    <property type="match status" value="1"/>
</dbReference>
<dbReference type="InterPro" id="IPR012910">
    <property type="entry name" value="Plug_dom"/>
</dbReference>
<evidence type="ECO:0000256" key="10">
    <source>
        <dbReference type="PROSITE-ProRule" id="PRU01360"/>
    </source>
</evidence>
<dbReference type="PANTHER" id="PTHR32552">
    <property type="entry name" value="FERRICHROME IRON RECEPTOR-RELATED"/>
    <property type="match status" value="1"/>
</dbReference>
<evidence type="ECO:0000256" key="7">
    <source>
        <dbReference type="ARBA" id="ARBA00023136"/>
    </source>
</evidence>
<dbReference type="PROSITE" id="PS52016">
    <property type="entry name" value="TONB_DEPENDENT_REC_3"/>
    <property type="match status" value="1"/>
</dbReference>
<evidence type="ECO:0000259" key="14">
    <source>
        <dbReference type="Pfam" id="PF07715"/>
    </source>
</evidence>
<evidence type="ECO:0000256" key="11">
    <source>
        <dbReference type="RuleBase" id="RU003357"/>
    </source>
</evidence>
<dbReference type="SUPFAM" id="SSF56935">
    <property type="entry name" value="Porins"/>
    <property type="match status" value="1"/>
</dbReference>
<dbReference type="Gene3D" id="2.40.170.20">
    <property type="entry name" value="TonB-dependent receptor, beta-barrel domain"/>
    <property type="match status" value="1"/>
</dbReference>
<evidence type="ECO:0000256" key="2">
    <source>
        <dbReference type="ARBA" id="ARBA00009810"/>
    </source>
</evidence>
<sequence>MNEQMTKKQIRSWPLSPVSRAVATAFLLAAGGAQAQQPTDLPAITVNESSAAPQADVSGFGDVPLRELPLSATVIDSMQLRTSGARRLADLTQFDSSVTDAYNSAGYWDYLTVRGFVLDNRFNYRREGLPISAETSIPLDNKERIEILRGTSGIQAGTSAPGGLVNYVVKRPTEQDLRTLRIETTSRGSVLGALDLGGRFGANREFGYRLNIASENLKPLVHDLDGNRNMFSLAGDWRITRDSVLEFEIERSHKTQPSQNGFSLLGSTLPAPVDPRINLNNQPWSQPSEFNALTGSVRFSQALDADWRWSAQIGQQRLKTDDRLAYAFGFDCHPESNFSYCDRYGPDGTFDFYDFRSENERRTQTAGSLGLKGNVMTGSVRHELGFGLLASRVRNRFQDQAYNYVGTGNVWATAIVPPDPTLTDANTNRDERSTELSVQDAIRWNSRFTTWLGVRHTRLDRDSIRTDGTRPTGYKDGITTPWMAASFAIQPGLLAYASWGKGVESQVVPNKSSQYTNAGEALPALTSRQWELGLKGGSDVFAWQLAWFDIKRPMTNLDACNRLGTTPCDGRYDGSAVHRGLEAGAQWNTGPWRLAGSLTLIDAKRRGSTAEPATNGQSPTNVPKQVLRAQAGYRVASVPGLELLGQLSHEGRRNVLPDGSIALPSWTRVDAVLRYDTRLRGVNTSWSIAIDNLFDRRYWKESPYQFGHVYLFPGAPRTLRLGLSVSL</sequence>
<dbReference type="Pfam" id="PF07715">
    <property type="entry name" value="Plug"/>
    <property type="match status" value="1"/>
</dbReference>
<keyword evidence="7 10" id="KW-0472">Membrane</keyword>
<evidence type="ECO:0000313" key="16">
    <source>
        <dbReference type="Proteomes" id="UP000271137"/>
    </source>
</evidence>
<evidence type="ECO:0000313" key="15">
    <source>
        <dbReference type="EMBL" id="RSZ34544.1"/>
    </source>
</evidence>
<evidence type="ECO:0000256" key="8">
    <source>
        <dbReference type="ARBA" id="ARBA00023170"/>
    </source>
</evidence>
<accession>A0ABY0A5B3</accession>
<dbReference type="InterPro" id="IPR010105">
    <property type="entry name" value="TonB_sidphr_rcpt"/>
</dbReference>
<dbReference type="Proteomes" id="UP000271137">
    <property type="component" value="Unassembled WGS sequence"/>
</dbReference>
<dbReference type="Pfam" id="PF00593">
    <property type="entry name" value="TonB_dep_Rec_b-barrel"/>
    <property type="match status" value="1"/>
</dbReference>
<keyword evidence="16" id="KW-1185">Reference proteome</keyword>
<evidence type="ECO:0000256" key="6">
    <source>
        <dbReference type="ARBA" id="ARBA00023077"/>
    </source>
</evidence>
<feature type="chain" id="PRO_5046563644" evidence="12">
    <location>
        <begin position="36"/>
        <end position="727"/>
    </location>
</feature>
<dbReference type="CDD" id="cd01347">
    <property type="entry name" value="ligand_gated_channel"/>
    <property type="match status" value="1"/>
</dbReference>
<dbReference type="InterPro" id="IPR000531">
    <property type="entry name" value="Beta-barrel_TonB"/>
</dbReference>
<feature type="domain" description="TonB-dependent receptor-like beta-barrel" evidence="13">
    <location>
        <begin position="237"/>
        <end position="693"/>
    </location>
</feature>